<gene>
    <name evidence="2" type="ORF">HEB94_002439</name>
</gene>
<evidence type="ECO:0000256" key="1">
    <source>
        <dbReference type="SAM" id="MobiDB-lite"/>
    </source>
</evidence>
<evidence type="ECO:0000313" key="3">
    <source>
        <dbReference type="Proteomes" id="UP000638648"/>
    </source>
</evidence>
<organism evidence="2 3">
    <name type="scientific">Actinopolymorpha pittospori</name>
    <dbReference type="NCBI Taxonomy" id="648752"/>
    <lineage>
        <taxon>Bacteria</taxon>
        <taxon>Bacillati</taxon>
        <taxon>Actinomycetota</taxon>
        <taxon>Actinomycetes</taxon>
        <taxon>Propionibacteriales</taxon>
        <taxon>Actinopolymorphaceae</taxon>
        <taxon>Actinopolymorpha</taxon>
    </lineage>
</organism>
<keyword evidence="3" id="KW-1185">Reference proteome</keyword>
<name>A0A927MSM5_9ACTN</name>
<dbReference type="Proteomes" id="UP000638648">
    <property type="component" value="Unassembled WGS sequence"/>
</dbReference>
<dbReference type="AlphaFoldDB" id="A0A927MSM5"/>
<accession>A0A927MSM5</accession>
<comment type="caution">
    <text evidence="2">The sequence shown here is derived from an EMBL/GenBank/DDBJ whole genome shotgun (WGS) entry which is preliminary data.</text>
</comment>
<dbReference type="EMBL" id="JADBEM010000001">
    <property type="protein sequence ID" value="MBE1605591.1"/>
    <property type="molecule type" value="Genomic_DNA"/>
</dbReference>
<sequence length="77" mass="8351">MTPREAMDGALKDAITQHLRPKGFTGSLPHLRRRSDAQVCLISFQFFQLAEGSPSRSLSVGLTASLPPGASTRLLTR</sequence>
<proteinExistence type="predicted"/>
<evidence type="ECO:0000313" key="2">
    <source>
        <dbReference type="EMBL" id="MBE1605591.1"/>
    </source>
</evidence>
<feature type="region of interest" description="Disordered" evidence="1">
    <location>
        <begin position="53"/>
        <end position="77"/>
    </location>
</feature>
<reference evidence="2" key="1">
    <citation type="submission" date="2020-10" db="EMBL/GenBank/DDBJ databases">
        <title>Sequencing the genomes of 1000 actinobacteria strains.</title>
        <authorList>
            <person name="Klenk H.-P."/>
        </authorList>
    </citation>
    <scope>NUCLEOTIDE SEQUENCE</scope>
    <source>
        <strain evidence="2">DSM 45354</strain>
    </source>
</reference>
<protein>
    <submittedName>
        <fullName evidence="2">Uncharacterized protein</fullName>
    </submittedName>
</protein>